<evidence type="ECO:0000313" key="3">
    <source>
        <dbReference type="Proteomes" id="UP001432222"/>
    </source>
</evidence>
<dbReference type="EMBL" id="CP108110">
    <property type="protein sequence ID" value="WUQ87320.1"/>
    <property type="molecule type" value="Genomic_DNA"/>
</dbReference>
<protein>
    <submittedName>
        <fullName evidence="2">DUF1648 domain-containing protein</fullName>
    </submittedName>
</protein>
<feature type="transmembrane region" description="Helical" evidence="1">
    <location>
        <begin position="104"/>
        <end position="123"/>
    </location>
</feature>
<keyword evidence="3" id="KW-1185">Reference proteome</keyword>
<feature type="transmembrane region" description="Helical" evidence="1">
    <location>
        <begin position="69"/>
        <end position="92"/>
    </location>
</feature>
<proteinExistence type="predicted"/>
<keyword evidence="1" id="KW-0472">Membrane</keyword>
<dbReference type="Proteomes" id="UP001432222">
    <property type="component" value="Chromosome"/>
</dbReference>
<sequence length="342" mass="34714">MNKVSQEDGRGGGQRDARKDAAARAVGMLSFGAIALGVLALLLGLPWVARGRLPEPVATHWSGTRADGSMSLTAAMGFPAAVWVASVAAAAVARWRGGEQAKAWSAVGLGFGGALLTGAQAAIVSANLDRPAWQEARPLGAEVLLVLVAAVAAGALAWWLARPQGLGPLTATVAVADGPRLDLPDGQRAVWLSRAVNPWLGLLAAVAGLGAAGAALAGFAGLGGAAWATAAPLAVVALAGLGCSSVQARVTERGLDVAFGPLGRPSRHWDPEEIASARSETRTPAQVGGWGYRLSGLGTTVMLRRGECLVIRPRQGAEFAVSVDDAERGAALLNTLTTPRSA</sequence>
<keyword evidence="1" id="KW-1133">Transmembrane helix</keyword>
<name>A0ABZ1U8W7_9ACTN</name>
<reference evidence="2" key="1">
    <citation type="submission" date="2022-10" db="EMBL/GenBank/DDBJ databases">
        <title>The complete genomes of actinobacterial strains from the NBC collection.</title>
        <authorList>
            <person name="Joergensen T.S."/>
            <person name="Alvarez Arevalo M."/>
            <person name="Sterndorff E.B."/>
            <person name="Faurdal D."/>
            <person name="Vuksanovic O."/>
            <person name="Mourched A.-S."/>
            <person name="Charusanti P."/>
            <person name="Shaw S."/>
            <person name="Blin K."/>
            <person name="Weber T."/>
        </authorList>
    </citation>
    <scope>NUCLEOTIDE SEQUENCE</scope>
    <source>
        <strain evidence="2">NBC_00222</strain>
    </source>
</reference>
<evidence type="ECO:0000313" key="2">
    <source>
        <dbReference type="EMBL" id="WUQ87320.1"/>
    </source>
</evidence>
<accession>A0ABZ1U8W7</accession>
<organism evidence="2 3">
    <name type="scientific">Kitasatospora purpeofusca</name>
    <dbReference type="NCBI Taxonomy" id="67352"/>
    <lineage>
        <taxon>Bacteria</taxon>
        <taxon>Bacillati</taxon>
        <taxon>Actinomycetota</taxon>
        <taxon>Actinomycetes</taxon>
        <taxon>Kitasatosporales</taxon>
        <taxon>Streptomycetaceae</taxon>
        <taxon>Kitasatospora</taxon>
    </lineage>
</organism>
<feature type="transmembrane region" description="Helical" evidence="1">
    <location>
        <begin position="199"/>
        <end position="219"/>
    </location>
</feature>
<feature type="transmembrane region" description="Helical" evidence="1">
    <location>
        <begin position="21"/>
        <end position="49"/>
    </location>
</feature>
<feature type="transmembrane region" description="Helical" evidence="1">
    <location>
        <begin position="225"/>
        <end position="243"/>
    </location>
</feature>
<keyword evidence="1" id="KW-0812">Transmembrane</keyword>
<feature type="transmembrane region" description="Helical" evidence="1">
    <location>
        <begin position="143"/>
        <end position="161"/>
    </location>
</feature>
<gene>
    <name evidence="2" type="ORF">OHA16_32785</name>
</gene>
<evidence type="ECO:0000256" key="1">
    <source>
        <dbReference type="SAM" id="Phobius"/>
    </source>
</evidence>
<dbReference type="RefSeq" id="WP_328957882.1">
    <property type="nucleotide sequence ID" value="NZ_CP108110.1"/>
</dbReference>